<comment type="caution">
    <text evidence="2">The sequence shown here is derived from an EMBL/GenBank/DDBJ whole genome shotgun (WGS) entry which is preliminary data.</text>
</comment>
<reference evidence="2" key="1">
    <citation type="journal article" date="2020" name="New Phytol.">
        <title>Comparative genomics reveals dynamic genome evolution in host specialist ectomycorrhizal fungi.</title>
        <authorList>
            <person name="Lofgren L.A."/>
            <person name="Nguyen N.H."/>
            <person name="Vilgalys R."/>
            <person name="Ruytinx J."/>
            <person name="Liao H.L."/>
            <person name="Branco S."/>
            <person name="Kuo A."/>
            <person name="LaButti K."/>
            <person name="Lipzen A."/>
            <person name="Andreopoulos W."/>
            <person name="Pangilinan J."/>
            <person name="Riley R."/>
            <person name="Hundley H."/>
            <person name="Na H."/>
            <person name="Barry K."/>
            <person name="Grigoriev I.V."/>
            <person name="Stajich J.E."/>
            <person name="Kennedy P.G."/>
        </authorList>
    </citation>
    <scope>NUCLEOTIDE SEQUENCE</scope>
    <source>
        <strain evidence="2">FC203</strain>
    </source>
</reference>
<organism evidence="2 3">
    <name type="scientific">Suillus fuscotomentosus</name>
    <dbReference type="NCBI Taxonomy" id="1912939"/>
    <lineage>
        <taxon>Eukaryota</taxon>
        <taxon>Fungi</taxon>
        <taxon>Dikarya</taxon>
        <taxon>Basidiomycota</taxon>
        <taxon>Agaricomycotina</taxon>
        <taxon>Agaricomycetes</taxon>
        <taxon>Agaricomycetidae</taxon>
        <taxon>Boletales</taxon>
        <taxon>Suillineae</taxon>
        <taxon>Suillaceae</taxon>
        <taxon>Suillus</taxon>
    </lineage>
</organism>
<evidence type="ECO:0000313" key="3">
    <source>
        <dbReference type="Proteomes" id="UP001195769"/>
    </source>
</evidence>
<dbReference type="EMBL" id="JABBWK010000180">
    <property type="protein sequence ID" value="KAG1888465.1"/>
    <property type="molecule type" value="Genomic_DNA"/>
</dbReference>
<dbReference type="RefSeq" id="XP_041217160.1">
    <property type="nucleotide sequence ID" value="XM_041368728.1"/>
</dbReference>
<proteinExistence type="predicted"/>
<dbReference type="AlphaFoldDB" id="A0AAD4HDM0"/>
<dbReference type="GeneID" id="64663026"/>
<evidence type="ECO:0000256" key="1">
    <source>
        <dbReference type="SAM" id="MobiDB-lite"/>
    </source>
</evidence>
<feature type="compositionally biased region" description="Low complexity" evidence="1">
    <location>
        <begin position="92"/>
        <end position="110"/>
    </location>
</feature>
<feature type="region of interest" description="Disordered" evidence="1">
    <location>
        <begin position="58"/>
        <end position="114"/>
    </location>
</feature>
<accession>A0AAD4HDM0</accession>
<protein>
    <submittedName>
        <fullName evidence="2">Uncharacterized protein</fullName>
    </submittedName>
</protein>
<dbReference type="Proteomes" id="UP001195769">
    <property type="component" value="Unassembled WGS sequence"/>
</dbReference>
<sequence length="146" mass="16812">MVPFWFGLAEPFRTVIDFDFDFDCDNFGLHVKLLSSGFALLVNQATFSLFEEPIPPRPMQFHPTQYQPELGQYGPQVVEPEPIPPRPMQFHPTQYQPEPTQYQPQSTQYQPPTPDPNQLLGVIYGSTDTADDYHVHQICNGPQWMD</sequence>
<name>A0AAD4HDM0_9AGAM</name>
<gene>
    <name evidence="2" type="ORF">F5891DRAFT_1199236</name>
</gene>
<keyword evidence="3" id="KW-1185">Reference proteome</keyword>
<evidence type="ECO:0000313" key="2">
    <source>
        <dbReference type="EMBL" id="KAG1888465.1"/>
    </source>
</evidence>